<organism evidence="3 4">
    <name type="scientific">Prymnesium parvum</name>
    <name type="common">Toxic golden alga</name>
    <dbReference type="NCBI Taxonomy" id="97485"/>
    <lineage>
        <taxon>Eukaryota</taxon>
        <taxon>Haptista</taxon>
        <taxon>Haptophyta</taxon>
        <taxon>Prymnesiophyceae</taxon>
        <taxon>Prymnesiales</taxon>
        <taxon>Prymnesiaceae</taxon>
        <taxon>Prymnesium</taxon>
    </lineage>
</organism>
<accession>A0AB34IP73</accession>
<evidence type="ECO:0000256" key="2">
    <source>
        <dbReference type="SAM" id="MobiDB-lite"/>
    </source>
</evidence>
<feature type="compositionally biased region" description="Polar residues" evidence="2">
    <location>
        <begin position="614"/>
        <end position="629"/>
    </location>
</feature>
<keyword evidence="4" id="KW-1185">Reference proteome</keyword>
<dbReference type="EMBL" id="JBGBPQ010000020">
    <property type="protein sequence ID" value="KAL1503997.1"/>
    <property type="molecule type" value="Genomic_DNA"/>
</dbReference>
<feature type="compositionally biased region" description="Gly residues" evidence="2">
    <location>
        <begin position="574"/>
        <end position="584"/>
    </location>
</feature>
<dbReference type="Proteomes" id="UP001515480">
    <property type="component" value="Unassembled WGS sequence"/>
</dbReference>
<comment type="caution">
    <text evidence="3">The sequence shown here is derived from an EMBL/GenBank/DDBJ whole genome shotgun (WGS) entry which is preliminary data.</text>
</comment>
<feature type="compositionally biased region" description="Acidic residues" evidence="2">
    <location>
        <begin position="561"/>
        <end position="573"/>
    </location>
</feature>
<feature type="region of interest" description="Disordered" evidence="2">
    <location>
        <begin position="556"/>
        <end position="629"/>
    </location>
</feature>
<feature type="compositionally biased region" description="Low complexity" evidence="2">
    <location>
        <begin position="154"/>
        <end position="174"/>
    </location>
</feature>
<dbReference type="AlphaFoldDB" id="A0AB34IP73"/>
<feature type="coiled-coil region" evidence="1">
    <location>
        <begin position="386"/>
        <end position="413"/>
    </location>
</feature>
<feature type="compositionally biased region" description="Basic and acidic residues" evidence="2">
    <location>
        <begin position="587"/>
        <end position="611"/>
    </location>
</feature>
<evidence type="ECO:0000256" key="1">
    <source>
        <dbReference type="SAM" id="Coils"/>
    </source>
</evidence>
<evidence type="ECO:0000313" key="3">
    <source>
        <dbReference type="EMBL" id="KAL1503997.1"/>
    </source>
</evidence>
<protein>
    <submittedName>
        <fullName evidence="3">Uncharacterized protein</fullName>
    </submittedName>
</protein>
<keyword evidence="1" id="KW-0175">Coiled coil</keyword>
<feature type="compositionally biased region" description="Basic and acidic residues" evidence="2">
    <location>
        <begin position="205"/>
        <end position="220"/>
    </location>
</feature>
<proteinExistence type="predicted"/>
<feature type="compositionally biased region" description="Basic and acidic residues" evidence="2">
    <location>
        <begin position="370"/>
        <end position="386"/>
    </location>
</feature>
<feature type="region of interest" description="Disordered" evidence="2">
    <location>
        <begin position="189"/>
        <end position="222"/>
    </location>
</feature>
<feature type="region of interest" description="Disordered" evidence="2">
    <location>
        <begin position="365"/>
        <end position="386"/>
    </location>
</feature>
<reference evidence="3 4" key="1">
    <citation type="journal article" date="2024" name="Science">
        <title>Giant polyketide synthase enzymes in the biosynthesis of giant marine polyether toxins.</title>
        <authorList>
            <person name="Fallon T.R."/>
            <person name="Shende V.V."/>
            <person name="Wierzbicki I.H."/>
            <person name="Pendleton A.L."/>
            <person name="Watervoot N.F."/>
            <person name="Auber R.P."/>
            <person name="Gonzalez D.J."/>
            <person name="Wisecaver J.H."/>
            <person name="Moore B.S."/>
        </authorList>
    </citation>
    <scope>NUCLEOTIDE SEQUENCE [LARGE SCALE GENOMIC DNA]</scope>
    <source>
        <strain evidence="3 4">12B1</strain>
    </source>
</reference>
<sequence length="629" mass="66091">MELLEERYKQLERNFYAVVAELRDKGLPNSQLQAITTRLEADLKRSLVRSEAAGAGSVQRLEEREAILHRNFTAVVELLGPTGRSPSAPAPAAGGDAEGSPFSRHPWAASGGAVDHDGSYAAPPKVSPRLPSGEGSSPANGEACSVTRPKRYDSFPSSDNQPPSSPSNVVGEGEAAARRRLEEVEAALAEARRAGEETASQLASVREEAARGEERRRAAEEAQQALQAELAAMRSRALAAEEALAASSHAADEAASSHALAVSSLEARLASLEGAVEEARAEERLASRQAQMHATRADELAREVALLLERLDSRRAEAACGGGGGGGGERQALRRMVGAACRQAVCAQLAAAELHVQLGVASKRSAARGGGERAAEKGGGEKASEAITLREDCDSLRDQCEALETDLVQKDEDTQHLRRLLHAAREQFQQERHRVAQTRALLGGAVRAKLGLHDQLAATTALLRTALDRKPAPAVAGGGASARTLSPVSTAAEAEAEAEGGWAESAGSARAAAAAAVVGQEDFDDDSDEEDDEMMYSQNYTPAAWVSARMPVAKVEKVHTEEEEEEEEEEGSAGDEGGGNGGGAAKTADDSDPKLQVDDKAQAEPALHDAKAGQQDSNRVVFGTRSTTL</sequence>
<feature type="compositionally biased region" description="Low complexity" evidence="2">
    <location>
        <begin position="83"/>
        <end position="101"/>
    </location>
</feature>
<evidence type="ECO:0000313" key="4">
    <source>
        <dbReference type="Proteomes" id="UP001515480"/>
    </source>
</evidence>
<name>A0AB34IP73_PRYPA</name>
<gene>
    <name evidence="3" type="ORF">AB1Y20_010412</name>
</gene>
<feature type="region of interest" description="Disordered" evidence="2">
    <location>
        <begin position="83"/>
        <end position="177"/>
    </location>
</feature>